<evidence type="ECO:0000256" key="1">
    <source>
        <dbReference type="ARBA" id="ARBA00004651"/>
    </source>
</evidence>
<dbReference type="AlphaFoldDB" id="A0A4R9LY98"/>
<evidence type="ECO:0000256" key="3">
    <source>
        <dbReference type="ARBA" id="ARBA00022692"/>
    </source>
</evidence>
<dbReference type="EMBL" id="RQHW01000032">
    <property type="protein sequence ID" value="TGN19334.1"/>
    <property type="molecule type" value="Genomic_DNA"/>
</dbReference>
<dbReference type="PANTHER" id="PTHR39087">
    <property type="entry name" value="UPF0104 MEMBRANE PROTEIN MJ1595"/>
    <property type="match status" value="1"/>
</dbReference>
<keyword evidence="8" id="KW-1185">Reference proteome</keyword>
<dbReference type="Pfam" id="PF03706">
    <property type="entry name" value="LPG_synthase_TM"/>
    <property type="match status" value="1"/>
</dbReference>
<accession>A0A4R9LY98</accession>
<evidence type="ECO:0000256" key="4">
    <source>
        <dbReference type="ARBA" id="ARBA00022989"/>
    </source>
</evidence>
<comment type="caution">
    <text evidence="7">The sequence shown here is derived from an EMBL/GenBank/DDBJ whole genome shotgun (WGS) entry which is preliminary data.</text>
</comment>
<reference evidence="7" key="1">
    <citation type="journal article" date="2019" name="PLoS Negl. Trop. Dis.">
        <title>Revisiting the worldwide diversity of Leptospira species in the environment.</title>
        <authorList>
            <person name="Vincent A.T."/>
            <person name="Schiettekatte O."/>
            <person name="Bourhy P."/>
            <person name="Veyrier F.J."/>
            <person name="Picardeau M."/>
        </authorList>
    </citation>
    <scope>NUCLEOTIDE SEQUENCE [LARGE SCALE GENOMIC DNA]</scope>
    <source>
        <strain evidence="7">201300427</strain>
    </source>
</reference>
<feature type="transmembrane region" description="Helical" evidence="6">
    <location>
        <begin position="36"/>
        <end position="59"/>
    </location>
</feature>
<feature type="transmembrane region" description="Helical" evidence="6">
    <location>
        <begin position="283"/>
        <end position="311"/>
    </location>
</feature>
<feature type="transmembrane region" description="Helical" evidence="6">
    <location>
        <begin position="210"/>
        <end position="228"/>
    </location>
</feature>
<proteinExistence type="predicted"/>
<comment type="subcellular location">
    <subcellularLocation>
        <location evidence="1">Cell membrane</location>
        <topology evidence="1">Multi-pass membrane protein</topology>
    </subcellularLocation>
</comment>
<evidence type="ECO:0000256" key="6">
    <source>
        <dbReference type="SAM" id="Phobius"/>
    </source>
</evidence>
<evidence type="ECO:0000313" key="7">
    <source>
        <dbReference type="EMBL" id="TGN19334.1"/>
    </source>
</evidence>
<sequence>MKKWILGIGISGIAVYFLFKNFDINEFARLEGKIRWEILPLLFLSNLWAFLPFALRWQYLLEKKIGFWSSLSSAVIGVGLNMLLPARGGDVVRLMINKRETNLPLTNLVSKIFLEKVMDLGSVVLVGATVLFLLGLGQSKNLSLLFLSTLVITGMILGLLAIRYFLEPIRSLFRKLFSIIGKQELYDTRFDHQVVEFSEFLRGDKLAKPLLISLPTWVCGYAISYWLAGQLIGMEISFLEALLFMFLGGMGVAIPSAPSGIGVFHAALISGFLILGRDSGEGFVYATVVHLTQFVILTILALVFYLIWIFFKGDKSLSKGLDDVRGGLDKLD</sequence>
<feature type="transmembrane region" description="Helical" evidence="6">
    <location>
        <begin position="65"/>
        <end position="84"/>
    </location>
</feature>
<keyword evidence="4 6" id="KW-1133">Transmembrane helix</keyword>
<dbReference type="OrthoDB" id="340957at2"/>
<dbReference type="Proteomes" id="UP000298058">
    <property type="component" value="Unassembled WGS sequence"/>
</dbReference>
<protein>
    <submittedName>
        <fullName evidence="7">UPF0104 family protein</fullName>
    </submittedName>
</protein>
<dbReference type="GO" id="GO:0005886">
    <property type="term" value="C:plasma membrane"/>
    <property type="evidence" value="ECO:0007669"/>
    <property type="project" value="UniProtKB-SubCell"/>
</dbReference>
<keyword evidence="5 6" id="KW-0472">Membrane</keyword>
<evidence type="ECO:0000256" key="2">
    <source>
        <dbReference type="ARBA" id="ARBA00022475"/>
    </source>
</evidence>
<feature type="transmembrane region" description="Helical" evidence="6">
    <location>
        <begin position="261"/>
        <end position="277"/>
    </location>
</feature>
<keyword evidence="3 6" id="KW-0812">Transmembrane</keyword>
<name>A0A4R9LY98_9LEPT</name>
<dbReference type="NCBIfam" id="TIGR00374">
    <property type="entry name" value="flippase-like domain"/>
    <property type="match status" value="1"/>
</dbReference>
<dbReference type="PANTHER" id="PTHR39087:SF2">
    <property type="entry name" value="UPF0104 MEMBRANE PROTEIN MJ1595"/>
    <property type="match status" value="1"/>
</dbReference>
<feature type="transmembrane region" description="Helical" evidence="6">
    <location>
        <begin position="142"/>
        <end position="166"/>
    </location>
</feature>
<dbReference type="RefSeq" id="WP_135760340.1">
    <property type="nucleotide sequence ID" value="NZ_RQHW01000032.1"/>
</dbReference>
<evidence type="ECO:0000313" key="8">
    <source>
        <dbReference type="Proteomes" id="UP000298058"/>
    </source>
</evidence>
<organism evidence="7 8">
    <name type="scientific">Leptospira idonii</name>
    <dbReference type="NCBI Taxonomy" id="1193500"/>
    <lineage>
        <taxon>Bacteria</taxon>
        <taxon>Pseudomonadati</taxon>
        <taxon>Spirochaetota</taxon>
        <taxon>Spirochaetia</taxon>
        <taxon>Leptospirales</taxon>
        <taxon>Leptospiraceae</taxon>
        <taxon>Leptospira</taxon>
    </lineage>
</organism>
<dbReference type="InterPro" id="IPR022791">
    <property type="entry name" value="L-PG_synthase/AglD"/>
</dbReference>
<feature type="transmembrane region" description="Helical" evidence="6">
    <location>
        <begin position="6"/>
        <end position="24"/>
    </location>
</feature>
<feature type="transmembrane region" description="Helical" evidence="6">
    <location>
        <begin position="117"/>
        <end position="136"/>
    </location>
</feature>
<keyword evidence="2" id="KW-1003">Cell membrane</keyword>
<gene>
    <name evidence="7" type="ORF">EHS15_09555</name>
</gene>
<evidence type="ECO:0000256" key="5">
    <source>
        <dbReference type="ARBA" id="ARBA00023136"/>
    </source>
</evidence>